<dbReference type="Gene3D" id="1.10.10.10">
    <property type="entry name" value="Winged helix-like DNA-binding domain superfamily/Winged helix DNA-binding domain"/>
    <property type="match status" value="1"/>
</dbReference>
<dbReference type="RefSeq" id="WP_165012095.1">
    <property type="nucleotide sequence ID" value="NZ_JAALDL010000002.1"/>
</dbReference>
<comment type="similarity">
    <text evidence="1">Belongs to the LysR transcriptional regulatory family.</text>
</comment>
<dbReference type="SUPFAM" id="SSF46785">
    <property type="entry name" value="Winged helix' DNA-binding domain"/>
    <property type="match status" value="1"/>
</dbReference>
<proteinExistence type="inferred from homology"/>
<gene>
    <name evidence="6" type="ORF">G5S52_05345</name>
</gene>
<protein>
    <submittedName>
        <fullName evidence="6">LysR family transcriptional regulator</fullName>
    </submittedName>
</protein>
<accession>A0A6M1RAF0</accession>
<keyword evidence="4" id="KW-0804">Transcription</keyword>
<evidence type="ECO:0000256" key="1">
    <source>
        <dbReference type="ARBA" id="ARBA00009437"/>
    </source>
</evidence>
<dbReference type="PANTHER" id="PTHR30118">
    <property type="entry name" value="HTH-TYPE TRANSCRIPTIONAL REGULATOR LEUO-RELATED"/>
    <property type="match status" value="1"/>
</dbReference>
<keyword evidence="3" id="KW-0238">DNA-binding</keyword>
<evidence type="ECO:0000313" key="6">
    <source>
        <dbReference type="EMBL" id="NGN97096.1"/>
    </source>
</evidence>
<evidence type="ECO:0000256" key="3">
    <source>
        <dbReference type="ARBA" id="ARBA00023125"/>
    </source>
</evidence>
<dbReference type="SUPFAM" id="SSF53850">
    <property type="entry name" value="Periplasmic binding protein-like II"/>
    <property type="match status" value="1"/>
</dbReference>
<reference evidence="6 7" key="1">
    <citation type="submission" date="2020-02" db="EMBL/GenBank/DDBJ databases">
        <title>The draft genome of Grimontia sedimenta sp. nov., isolated from benthic sediments near coral reefs south of Kuwait.</title>
        <authorList>
            <person name="Mahmoud H.M."/>
            <person name="Jose L."/>
            <person name="Eapen S."/>
        </authorList>
    </citation>
    <scope>NUCLEOTIDE SEQUENCE [LARGE SCALE GENOMIC DNA]</scope>
    <source>
        <strain evidence="6 7">S25</strain>
    </source>
</reference>
<comment type="caution">
    <text evidence="6">The sequence shown here is derived from an EMBL/GenBank/DDBJ whole genome shotgun (WGS) entry which is preliminary data.</text>
</comment>
<dbReference type="Proteomes" id="UP000473008">
    <property type="component" value="Unassembled WGS sequence"/>
</dbReference>
<dbReference type="InterPro" id="IPR050389">
    <property type="entry name" value="LysR-type_TF"/>
</dbReference>
<dbReference type="PROSITE" id="PS50931">
    <property type="entry name" value="HTH_LYSR"/>
    <property type="match status" value="1"/>
</dbReference>
<sequence>MSKDIFNTIDLNLLRVFLVLFQEKNTRRAAERLYVTQPAVSQNLKKLRHFFNDELFIKVPEGLQPTSKAEELAAKIIPALNDLQSSLNELEAFEPLTLKKKIRIAFAPQVMIRLSGTFILELREKAPCLEVEVVNWTSSTITDIESGQLLMGISYGLDVKPKHIREQKLVDLTGCCAVRKDHPIQSKSATPNEFSKYELASLFIPGWSEDLPVAAKKMKELSLPYKVGFRSAYPMAIVDVLHKSDMFFATSNLFPFSSYPSLRRIDVDTQDFELTYSLNSFFHQRNGNDPLTLWLNSLVKEELELAIQ</sequence>
<keyword evidence="7" id="KW-1185">Reference proteome</keyword>
<evidence type="ECO:0000313" key="7">
    <source>
        <dbReference type="Proteomes" id="UP000473008"/>
    </source>
</evidence>
<dbReference type="PANTHER" id="PTHR30118:SF15">
    <property type="entry name" value="TRANSCRIPTIONAL REGULATORY PROTEIN"/>
    <property type="match status" value="1"/>
</dbReference>
<dbReference type="GO" id="GO:0003700">
    <property type="term" value="F:DNA-binding transcription factor activity"/>
    <property type="evidence" value="ECO:0007669"/>
    <property type="project" value="InterPro"/>
</dbReference>
<dbReference type="Gene3D" id="3.40.190.10">
    <property type="entry name" value="Periplasmic binding protein-like II"/>
    <property type="match status" value="2"/>
</dbReference>
<organism evidence="6 7">
    <name type="scientific">Grimontia sedimenti</name>
    <dbReference type="NCBI Taxonomy" id="2711294"/>
    <lineage>
        <taxon>Bacteria</taxon>
        <taxon>Pseudomonadati</taxon>
        <taxon>Pseudomonadota</taxon>
        <taxon>Gammaproteobacteria</taxon>
        <taxon>Vibrionales</taxon>
        <taxon>Vibrionaceae</taxon>
        <taxon>Grimontia</taxon>
    </lineage>
</organism>
<dbReference type="InterPro" id="IPR036388">
    <property type="entry name" value="WH-like_DNA-bd_sf"/>
</dbReference>
<dbReference type="InterPro" id="IPR000847">
    <property type="entry name" value="LysR_HTH_N"/>
</dbReference>
<dbReference type="PRINTS" id="PR00039">
    <property type="entry name" value="HTHLYSR"/>
</dbReference>
<evidence type="ECO:0000259" key="5">
    <source>
        <dbReference type="PROSITE" id="PS50931"/>
    </source>
</evidence>
<dbReference type="AlphaFoldDB" id="A0A6M1RAF0"/>
<evidence type="ECO:0000256" key="2">
    <source>
        <dbReference type="ARBA" id="ARBA00023015"/>
    </source>
</evidence>
<feature type="domain" description="HTH lysR-type" evidence="5">
    <location>
        <begin position="9"/>
        <end position="66"/>
    </location>
</feature>
<keyword evidence="2" id="KW-0805">Transcription regulation</keyword>
<evidence type="ECO:0000256" key="4">
    <source>
        <dbReference type="ARBA" id="ARBA00023163"/>
    </source>
</evidence>
<dbReference type="GO" id="GO:0003677">
    <property type="term" value="F:DNA binding"/>
    <property type="evidence" value="ECO:0007669"/>
    <property type="project" value="UniProtKB-KW"/>
</dbReference>
<dbReference type="EMBL" id="JAALDL010000002">
    <property type="protein sequence ID" value="NGN97096.1"/>
    <property type="molecule type" value="Genomic_DNA"/>
</dbReference>
<name>A0A6M1RAF0_9GAMM</name>
<dbReference type="Pfam" id="PF00126">
    <property type="entry name" value="HTH_1"/>
    <property type="match status" value="1"/>
</dbReference>
<dbReference type="InterPro" id="IPR036390">
    <property type="entry name" value="WH_DNA-bd_sf"/>
</dbReference>